<sequence length="213" mass="22864">MFQERIDALERRERQQTEAQVAPPVHPARPRHRPVAARRTQRALFYSDDDDDNVEIEGFNSGDEGGGSRNPGESAGKVPGGSGAGGKRSATHVEREAGEKPWREGGKRSATHAEGEAGEKPCCERGERPPTATHDGERRAATTEIRETPAERDADAVARAKSRTPRCSVAPPGDAAAELGPGRRAVVPIDGSTCASPLKRRPSFTDIDAIFLL</sequence>
<evidence type="ECO:0000256" key="1">
    <source>
        <dbReference type="SAM" id="MobiDB-lite"/>
    </source>
</evidence>
<evidence type="ECO:0000313" key="2">
    <source>
        <dbReference type="Proteomes" id="UP000695022"/>
    </source>
</evidence>
<evidence type="ECO:0000313" key="3">
    <source>
        <dbReference type="RefSeq" id="XP_014678893.1"/>
    </source>
</evidence>
<reference evidence="3" key="1">
    <citation type="submission" date="2025-08" db="UniProtKB">
        <authorList>
            <consortium name="RefSeq"/>
        </authorList>
    </citation>
    <scope>IDENTIFICATION</scope>
</reference>
<keyword evidence="2" id="KW-1185">Reference proteome</keyword>
<feature type="region of interest" description="Disordered" evidence="1">
    <location>
        <begin position="1"/>
        <end position="180"/>
    </location>
</feature>
<dbReference type="GeneID" id="106818735"/>
<feature type="compositionally biased region" description="Basic and acidic residues" evidence="1">
    <location>
        <begin position="1"/>
        <end position="16"/>
    </location>
</feature>
<feature type="compositionally biased region" description="Basic and acidic residues" evidence="1">
    <location>
        <begin position="91"/>
        <end position="158"/>
    </location>
</feature>
<feature type="compositionally biased region" description="Basic residues" evidence="1">
    <location>
        <begin position="28"/>
        <end position="41"/>
    </location>
</feature>
<dbReference type="RefSeq" id="XP_014678893.1">
    <property type="nucleotide sequence ID" value="XM_014823407.1"/>
</dbReference>
<proteinExistence type="predicted"/>
<name>A0ABM1F372_PRICU</name>
<gene>
    <name evidence="3" type="primary">LOC106818735</name>
</gene>
<organism evidence="2 3">
    <name type="scientific">Priapulus caudatus</name>
    <name type="common">Priapulid worm</name>
    <dbReference type="NCBI Taxonomy" id="37621"/>
    <lineage>
        <taxon>Eukaryota</taxon>
        <taxon>Metazoa</taxon>
        <taxon>Ecdysozoa</taxon>
        <taxon>Scalidophora</taxon>
        <taxon>Priapulida</taxon>
        <taxon>Priapulimorpha</taxon>
        <taxon>Priapulimorphida</taxon>
        <taxon>Priapulidae</taxon>
        <taxon>Priapulus</taxon>
    </lineage>
</organism>
<accession>A0ABM1F372</accession>
<dbReference type="Proteomes" id="UP000695022">
    <property type="component" value="Unplaced"/>
</dbReference>
<protein>
    <submittedName>
        <fullName evidence="3">Uncharacterized protein LOC106818735</fullName>
    </submittedName>
</protein>